<dbReference type="RefSeq" id="WP_253837835.1">
    <property type="nucleotide sequence ID" value="NZ_JAMTCS010000011.1"/>
</dbReference>
<proteinExistence type="predicted"/>
<name>A0A9X2G630_9MICO</name>
<comment type="caution">
    <text evidence="2">The sequence shown here is derived from an EMBL/GenBank/DDBJ whole genome shotgun (WGS) entry which is preliminary data.</text>
</comment>
<evidence type="ECO:0000313" key="3">
    <source>
        <dbReference type="Proteomes" id="UP001139493"/>
    </source>
</evidence>
<organism evidence="2 3">
    <name type="scientific">Promicromonospora thailandica</name>
    <dbReference type="NCBI Taxonomy" id="765201"/>
    <lineage>
        <taxon>Bacteria</taxon>
        <taxon>Bacillati</taxon>
        <taxon>Actinomycetota</taxon>
        <taxon>Actinomycetes</taxon>
        <taxon>Micrococcales</taxon>
        <taxon>Promicromonosporaceae</taxon>
        <taxon>Promicromonospora</taxon>
    </lineage>
</organism>
<reference evidence="2" key="1">
    <citation type="submission" date="2022-06" db="EMBL/GenBank/DDBJ databases">
        <title>Genomic Encyclopedia of Archaeal and Bacterial Type Strains, Phase II (KMG-II): from individual species to whole genera.</title>
        <authorList>
            <person name="Goeker M."/>
        </authorList>
    </citation>
    <scope>NUCLEOTIDE SEQUENCE</scope>
    <source>
        <strain evidence="2">DSM 26652</strain>
    </source>
</reference>
<protein>
    <submittedName>
        <fullName evidence="2">Uncharacterized protein</fullName>
    </submittedName>
</protein>
<evidence type="ECO:0000256" key="1">
    <source>
        <dbReference type="SAM" id="SignalP"/>
    </source>
</evidence>
<evidence type="ECO:0000313" key="2">
    <source>
        <dbReference type="EMBL" id="MCP2266233.1"/>
    </source>
</evidence>
<gene>
    <name evidence="2" type="ORF">APR03_003598</name>
</gene>
<dbReference type="Proteomes" id="UP001139493">
    <property type="component" value="Unassembled WGS sequence"/>
</dbReference>
<feature type="chain" id="PRO_5040720367" evidence="1">
    <location>
        <begin position="38"/>
        <end position="167"/>
    </location>
</feature>
<sequence>MASNTDRIPGRRARLRVLVAAILALFAFVGATQPASAASVVLKKVGSQTSIWTTTNYMTPRDDKVTVSVIPTFTSHTSTSVKLTTFRICFSTTFDPEHVAVSISPVITDNGTGWTDDWVYRTYYSGDCRTYTVNRTFRNNSTDHMFRIEPRITHSLIGGSTTAAYER</sequence>
<feature type="signal peptide" evidence="1">
    <location>
        <begin position="1"/>
        <end position="37"/>
    </location>
</feature>
<dbReference type="AlphaFoldDB" id="A0A9X2G630"/>
<accession>A0A9X2G630</accession>
<keyword evidence="3" id="KW-1185">Reference proteome</keyword>
<keyword evidence="1" id="KW-0732">Signal</keyword>
<dbReference type="EMBL" id="JAMTCS010000011">
    <property type="protein sequence ID" value="MCP2266233.1"/>
    <property type="molecule type" value="Genomic_DNA"/>
</dbReference>